<evidence type="ECO:0000256" key="1">
    <source>
        <dbReference type="SAM" id="MobiDB-lite"/>
    </source>
</evidence>
<accession>A0A9P0YBP2</accession>
<evidence type="ECO:0000313" key="4">
    <source>
        <dbReference type="Proteomes" id="UP001154314"/>
    </source>
</evidence>
<proteinExistence type="predicted"/>
<name>A0A9P0YBP2_9CAUD</name>
<dbReference type="Proteomes" id="UP001154314">
    <property type="component" value="Chromosome"/>
</dbReference>
<feature type="compositionally biased region" description="Polar residues" evidence="1">
    <location>
        <begin position="115"/>
        <end position="127"/>
    </location>
</feature>
<dbReference type="EMBL" id="OW991346">
    <property type="protein sequence ID" value="CAI9888937.1"/>
    <property type="molecule type" value="Genomic_DNA"/>
</dbReference>
<sequence length="137" mass="15587">MYIFFCGLVDIRSPPYLFTGCLQCNSQRPLRRMTFSLTLLGELAQFVQHVLCLLCLTCIGKHFFGTSRPDSFTLLAQLLNLSVQLCFFRIVFLLDCLTLGFRAVNLRGQSFNRSTNNKAQNSGQNFSNDRHSVFSLC</sequence>
<feature type="compositionally biased region" description="Basic and acidic residues" evidence="1">
    <location>
        <begin position="128"/>
        <end position="137"/>
    </location>
</feature>
<reference evidence="2" key="1">
    <citation type="submission" date="2023-04" db="EMBL/GenBank/DDBJ databases">
        <authorList>
            <person name="Kelly A."/>
        </authorList>
    </citation>
    <scope>NUCLEOTIDE SEQUENCE</scope>
</reference>
<dbReference type="EMBL" id="OW991346">
    <property type="protein sequence ID" value="CAH6421973.1"/>
    <property type="molecule type" value="Genomic_DNA"/>
</dbReference>
<evidence type="ECO:0000313" key="3">
    <source>
        <dbReference type="EMBL" id="CAI9888937.1"/>
    </source>
</evidence>
<evidence type="ECO:0000313" key="2">
    <source>
        <dbReference type="EMBL" id="CAH6421973.1"/>
    </source>
</evidence>
<organism evidence="2 4">
    <name type="scientific">Escherichia phage vB_Eco_Bam</name>
    <dbReference type="NCBI Taxonomy" id="2898833"/>
    <lineage>
        <taxon>Viruses</taxon>
        <taxon>Duplodnaviria</taxon>
        <taxon>Heunggongvirae</taxon>
        <taxon>Uroviricota</taxon>
        <taxon>Caudoviricetes</taxon>
        <taxon>Autographivirales</taxon>
        <taxon>Autotranscriptaviridae</taxon>
        <taxon>Studiervirinae</taxon>
        <taxon>Bamvirus</taxon>
        <taxon>Bamvirus bam</taxon>
    </lineage>
</organism>
<gene>
    <name evidence="3" type="ORF">BAMTRB_014</name>
    <name evidence="2" type="ORF">BAMTRB_039</name>
</gene>
<keyword evidence="4" id="KW-1185">Reference proteome</keyword>
<protein>
    <submittedName>
        <fullName evidence="2">Uncharacterized protein</fullName>
    </submittedName>
</protein>
<feature type="region of interest" description="Disordered" evidence="1">
    <location>
        <begin position="115"/>
        <end position="137"/>
    </location>
</feature>